<sequence length="351" mass="37679">MRGGKPTIDDVAALSGVARATVSRVLNGGPNVREEVRQRVLKAVDKLQYKVNMQARFLAGGKTQVLGLVYASDLDSEPNSFYHSGLELGALRGCAEAGFQLLMHTVNQHSLGKTAKIIELVDSRRCDGLILTPPFSDDCDLLRELEARNCPVVCISPGLAAQKVASGVGIDDEVAGYEMTRYMLSLGHKKFGFIKGLEGHLSAEERYSGFRRAIAEAGIGEADVTVMRGNFTFRSGVDLTAAILGNGHRPSALICANDDMAVGALFSAHKVGLNIPQDLSIVGFDDTPVSEIIWPPLTTVNQPLKTIGYRAVEMIVERIKAGKTASGPLPVRFDVVPHKVVMRESASPPQG</sequence>
<dbReference type="AlphaFoldDB" id="A0A1G4RBB7"/>
<dbReference type="PROSITE" id="PS50932">
    <property type="entry name" value="HTH_LACI_2"/>
    <property type="match status" value="1"/>
</dbReference>
<protein>
    <submittedName>
        <fullName evidence="5">Transcriptional regulator, LacI family</fullName>
    </submittedName>
</protein>
<keyword evidence="6" id="KW-1185">Reference proteome</keyword>
<evidence type="ECO:0000256" key="2">
    <source>
        <dbReference type="ARBA" id="ARBA00023125"/>
    </source>
</evidence>
<organism evidence="5 6">
    <name type="scientific">Asticcacaulis taihuensis</name>
    <dbReference type="NCBI Taxonomy" id="260084"/>
    <lineage>
        <taxon>Bacteria</taxon>
        <taxon>Pseudomonadati</taxon>
        <taxon>Pseudomonadota</taxon>
        <taxon>Alphaproteobacteria</taxon>
        <taxon>Caulobacterales</taxon>
        <taxon>Caulobacteraceae</taxon>
        <taxon>Asticcacaulis</taxon>
    </lineage>
</organism>
<keyword evidence="3" id="KW-0804">Transcription</keyword>
<dbReference type="CDD" id="cd01392">
    <property type="entry name" value="HTH_LacI"/>
    <property type="match status" value="1"/>
</dbReference>
<proteinExistence type="predicted"/>
<accession>A0A1G4RBB7</accession>
<reference evidence="6" key="1">
    <citation type="submission" date="2016-10" db="EMBL/GenBank/DDBJ databases">
        <authorList>
            <person name="Varghese N."/>
            <person name="Submissions S."/>
        </authorList>
    </citation>
    <scope>NUCLEOTIDE SEQUENCE [LARGE SCALE GENOMIC DNA]</scope>
    <source>
        <strain evidence="6">CGMCC 1.3431</strain>
    </source>
</reference>
<dbReference type="SMART" id="SM00354">
    <property type="entry name" value="HTH_LACI"/>
    <property type="match status" value="1"/>
</dbReference>
<dbReference type="PANTHER" id="PTHR30146">
    <property type="entry name" value="LACI-RELATED TRANSCRIPTIONAL REPRESSOR"/>
    <property type="match status" value="1"/>
</dbReference>
<dbReference type="GO" id="GO:0003700">
    <property type="term" value="F:DNA-binding transcription factor activity"/>
    <property type="evidence" value="ECO:0007669"/>
    <property type="project" value="TreeGrafter"/>
</dbReference>
<dbReference type="InterPro" id="IPR046335">
    <property type="entry name" value="LacI/GalR-like_sensor"/>
</dbReference>
<dbReference type="Gene3D" id="3.40.50.2300">
    <property type="match status" value="2"/>
</dbReference>
<evidence type="ECO:0000256" key="1">
    <source>
        <dbReference type="ARBA" id="ARBA00023015"/>
    </source>
</evidence>
<dbReference type="SUPFAM" id="SSF53822">
    <property type="entry name" value="Periplasmic binding protein-like I"/>
    <property type="match status" value="1"/>
</dbReference>
<dbReference type="GO" id="GO:0000976">
    <property type="term" value="F:transcription cis-regulatory region binding"/>
    <property type="evidence" value="ECO:0007669"/>
    <property type="project" value="TreeGrafter"/>
</dbReference>
<dbReference type="CDD" id="cd01545">
    <property type="entry name" value="PBP1_SalR"/>
    <property type="match status" value="1"/>
</dbReference>
<dbReference type="Gene3D" id="1.10.260.40">
    <property type="entry name" value="lambda repressor-like DNA-binding domains"/>
    <property type="match status" value="1"/>
</dbReference>
<evidence type="ECO:0000259" key="4">
    <source>
        <dbReference type="PROSITE" id="PS50932"/>
    </source>
</evidence>
<dbReference type="EMBL" id="FMTS01000002">
    <property type="protein sequence ID" value="SCW53885.1"/>
    <property type="molecule type" value="Genomic_DNA"/>
</dbReference>
<feature type="domain" description="HTH lacI-type" evidence="4">
    <location>
        <begin position="6"/>
        <end position="60"/>
    </location>
</feature>
<dbReference type="InterPro" id="IPR010982">
    <property type="entry name" value="Lambda_DNA-bd_dom_sf"/>
</dbReference>
<dbReference type="PANTHER" id="PTHR30146:SF153">
    <property type="entry name" value="LACTOSE OPERON REPRESSOR"/>
    <property type="match status" value="1"/>
</dbReference>
<keyword evidence="1" id="KW-0805">Transcription regulation</keyword>
<dbReference type="InterPro" id="IPR000843">
    <property type="entry name" value="HTH_LacI"/>
</dbReference>
<dbReference type="STRING" id="260084.SAMN02927928_1730"/>
<dbReference type="OrthoDB" id="128688at2"/>
<evidence type="ECO:0000313" key="6">
    <source>
        <dbReference type="Proteomes" id="UP000199150"/>
    </source>
</evidence>
<dbReference type="Pfam" id="PF13377">
    <property type="entry name" value="Peripla_BP_3"/>
    <property type="match status" value="1"/>
</dbReference>
<gene>
    <name evidence="5" type="ORF">SAMN02927928_1730</name>
</gene>
<name>A0A1G4RBB7_9CAUL</name>
<dbReference type="SUPFAM" id="SSF47413">
    <property type="entry name" value="lambda repressor-like DNA-binding domains"/>
    <property type="match status" value="1"/>
</dbReference>
<dbReference type="RefSeq" id="WP_090646504.1">
    <property type="nucleotide sequence ID" value="NZ_CBCRYE010000004.1"/>
</dbReference>
<evidence type="ECO:0000313" key="5">
    <source>
        <dbReference type="EMBL" id="SCW53885.1"/>
    </source>
</evidence>
<keyword evidence="2" id="KW-0238">DNA-binding</keyword>
<dbReference type="Pfam" id="PF00356">
    <property type="entry name" value="LacI"/>
    <property type="match status" value="1"/>
</dbReference>
<dbReference type="InterPro" id="IPR028082">
    <property type="entry name" value="Peripla_BP_I"/>
</dbReference>
<evidence type="ECO:0000256" key="3">
    <source>
        <dbReference type="ARBA" id="ARBA00023163"/>
    </source>
</evidence>
<dbReference type="Proteomes" id="UP000199150">
    <property type="component" value="Unassembled WGS sequence"/>
</dbReference>